<keyword evidence="2" id="KW-1185">Reference proteome</keyword>
<dbReference type="Proteomes" id="UP000234323">
    <property type="component" value="Unassembled WGS sequence"/>
</dbReference>
<proteinExistence type="predicted"/>
<evidence type="ECO:0000313" key="2">
    <source>
        <dbReference type="Proteomes" id="UP000234323"/>
    </source>
</evidence>
<comment type="caution">
    <text evidence="1">The sequence shown here is derived from an EMBL/GenBank/DDBJ whole genome shotgun (WGS) entry which is preliminary data.</text>
</comment>
<protein>
    <submittedName>
        <fullName evidence="1">Uncharacterized protein</fullName>
    </submittedName>
</protein>
<name>A0A2I1HRS1_9GLOM</name>
<reference evidence="1 2" key="1">
    <citation type="submission" date="2015-10" db="EMBL/GenBank/DDBJ databases">
        <title>Genome analyses suggest a sexual origin of heterokaryosis in a supposedly ancient asexual fungus.</title>
        <authorList>
            <person name="Ropars J."/>
            <person name="Sedzielewska K."/>
            <person name="Noel J."/>
            <person name="Charron P."/>
            <person name="Farinelli L."/>
            <person name="Marton T."/>
            <person name="Kruger M."/>
            <person name="Pelin A."/>
            <person name="Brachmann A."/>
            <person name="Corradi N."/>
        </authorList>
    </citation>
    <scope>NUCLEOTIDE SEQUENCE [LARGE SCALE GENOMIC DNA]</scope>
    <source>
        <strain evidence="1 2">A4</strain>
    </source>
</reference>
<gene>
    <name evidence="1" type="ORF">RhiirA4_486780</name>
</gene>
<feature type="non-terminal residue" evidence="1">
    <location>
        <position position="1"/>
    </location>
</feature>
<organism evidence="1 2">
    <name type="scientific">Rhizophagus irregularis</name>
    <dbReference type="NCBI Taxonomy" id="588596"/>
    <lineage>
        <taxon>Eukaryota</taxon>
        <taxon>Fungi</taxon>
        <taxon>Fungi incertae sedis</taxon>
        <taxon>Mucoromycota</taxon>
        <taxon>Glomeromycotina</taxon>
        <taxon>Glomeromycetes</taxon>
        <taxon>Glomerales</taxon>
        <taxon>Glomeraceae</taxon>
        <taxon>Rhizophagus</taxon>
    </lineage>
</organism>
<dbReference type="AlphaFoldDB" id="A0A2I1HRS1"/>
<dbReference type="EMBL" id="LLXI01005570">
    <property type="protein sequence ID" value="PKY61594.1"/>
    <property type="molecule type" value="Genomic_DNA"/>
</dbReference>
<dbReference type="VEuPathDB" id="FungiDB:RhiirA1_474320"/>
<evidence type="ECO:0000313" key="1">
    <source>
        <dbReference type="EMBL" id="PKY61594.1"/>
    </source>
</evidence>
<sequence>RTPIFCRTLDLWRPGRTVELYLHNKGRRILGNEPGLGWLGRRTLENESRFGNNAEPLETSQTRTLNDAELLEGGLTLEERRTNYTNRTLVKGSWTTNTRNYAETLLNISVSYAEAIPKLYRKVSPFHKVSAGNLMCDVNRRILDLATKIKSNFRN</sequence>
<accession>A0A2I1HRS1</accession>